<keyword evidence="1" id="KW-1133">Transmembrane helix</keyword>
<evidence type="ECO:0000256" key="1">
    <source>
        <dbReference type="SAM" id="Phobius"/>
    </source>
</evidence>
<evidence type="ECO:0000313" key="2">
    <source>
        <dbReference type="EMBL" id="QQM29156.1"/>
    </source>
</evidence>
<gene>
    <name evidence="2" type="ORF">JET14_12510</name>
</gene>
<dbReference type="Proteomes" id="UP000596083">
    <property type="component" value="Chromosome"/>
</dbReference>
<keyword evidence="1" id="KW-0812">Transmembrane</keyword>
<evidence type="ECO:0008006" key="4">
    <source>
        <dbReference type="Google" id="ProtNLM"/>
    </source>
</evidence>
<organism evidence="2 3">
    <name type="scientific">Martelella lutilitoris</name>
    <dbReference type="NCBI Taxonomy" id="2583532"/>
    <lineage>
        <taxon>Bacteria</taxon>
        <taxon>Pseudomonadati</taxon>
        <taxon>Pseudomonadota</taxon>
        <taxon>Alphaproteobacteria</taxon>
        <taxon>Hyphomicrobiales</taxon>
        <taxon>Aurantimonadaceae</taxon>
        <taxon>Martelella</taxon>
    </lineage>
</organism>
<dbReference type="SUPFAM" id="SSF81324">
    <property type="entry name" value="Voltage-gated potassium channels"/>
    <property type="match status" value="1"/>
</dbReference>
<name>A0A7T7HHA0_9HYPH</name>
<protein>
    <recommendedName>
        <fullName evidence="4">Two pore domain potassium channel family protein</fullName>
    </recommendedName>
</protein>
<evidence type="ECO:0000313" key="3">
    <source>
        <dbReference type="Proteomes" id="UP000596083"/>
    </source>
</evidence>
<feature type="transmembrane region" description="Helical" evidence="1">
    <location>
        <begin position="42"/>
        <end position="66"/>
    </location>
</feature>
<feature type="transmembrane region" description="Helical" evidence="1">
    <location>
        <begin position="110"/>
        <end position="131"/>
    </location>
</feature>
<accession>A0A7T7HHA0</accession>
<dbReference type="RefSeq" id="WP_200333926.1">
    <property type="nucleotide sequence ID" value="NZ_CP066786.1"/>
</dbReference>
<proteinExistence type="predicted"/>
<dbReference type="AlphaFoldDB" id="A0A7T7HHA0"/>
<keyword evidence="1" id="KW-0472">Membrane</keyword>
<sequence length="140" mass="14930">MITAVAIGLAALLATAALHHTLLMAATRTVPGAVRSHRGLPVWVFGQLAIIHLVEVALWAGLFVLVHKTLWPAAFGGSFAGSPADYVYFAGMAFTTLGQTGIALHGPMRILEMSLSLGGFMLLTWSASYLFTTCRTHFSE</sequence>
<dbReference type="KEGG" id="mlut:JET14_12510"/>
<dbReference type="EMBL" id="CP066786">
    <property type="protein sequence ID" value="QQM29156.1"/>
    <property type="molecule type" value="Genomic_DNA"/>
</dbReference>
<reference evidence="2 3" key="1">
    <citation type="submission" date="2020-12" db="EMBL/GenBank/DDBJ databases">
        <authorList>
            <person name="Zheng R.K."/>
            <person name="Sun C.M."/>
        </authorList>
    </citation>
    <scope>NUCLEOTIDE SEQUENCE [LARGE SCALE GENOMIC DNA]</scope>
    <source>
        <strain evidence="2 3">ZRK001</strain>
    </source>
</reference>